<protein>
    <submittedName>
        <fullName evidence="11">PspC domain-containing protein</fullName>
    </submittedName>
</protein>
<feature type="transmembrane region" description="Helical" evidence="7">
    <location>
        <begin position="341"/>
        <end position="370"/>
    </location>
</feature>
<evidence type="ECO:0000256" key="7">
    <source>
        <dbReference type="SAM" id="Phobius"/>
    </source>
</evidence>
<keyword evidence="3 7" id="KW-0812">Transmembrane</keyword>
<proteinExistence type="predicted"/>
<evidence type="ECO:0000259" key="10">
    <source>
        <dbReference type="Pfam" id="PF22744"/>
    </source>
</evidence>
<dbReference type="PANTHER" id="PTHR33885:SF3">
    <property type="entry name" value="PHAGE SHOCK PROTEIN C"/>
    <property type="match status" value="1"/>
</dbReference>
<reference evidence="11 12" key="1">
    <citation type="submission" date="2023-07" db="EMBL/GenBank/DDBJ databases">
        <authorList>
            <person name="Lian W.-H."/>
        </authorList>
    </citation>
    <scope>NUCLEOTIDE SEQUENCE [LARGE SCALE GENOMIC DNA]</scope>
    <source>
        <strain evidence="11 12">SYSU DXS3180</strain>
    </source>
</reference>
<accession>A0ABV3ZGS2</accession>
<keyword evidence="12" id="KW-1185">Reference proteome</keyword>
<keyword evidence="5 7" id="KW-0472">Membrane</keyword>
<dbReference type="RefSeq" id="WP_369330113.1">
    <property type="nucleotide sequence ID" value="NZ_JAULBC010000004.1"/>
</dbReference>
<organism evidence="11 12">
    <name type="scientific">Danxiaibacter flavus</name>
    <dbReference type="NCBI Taxonomy" id="3049108"/>
    <lineage>
        <taxon>Bacteria</taxon>
        <taxon>Pseudomonadati</taxon>
        <taxon>Bacteroidota</taxon>
        <taxon>Chitinophagia</taxon>
        <taxon>Chitinophagales</taxon>
        <taxon>Chitinophagaceae</taxon>
        <taxon>Danxiaibacter</taxon>
    </lineage>
</organism>
<feature type="transmembrane region" description="Helical" evidence="7">
    <location>
        <begin position="228"/>
        <end position="246"/>
    </location>
</feature>
<evidence type="ECO:0000313" key="11">
    <source>
        <dbReference type="EMBL" id="MEX6688705.1"/>
    </source>
</evidence>
<feature type="compositionally biased region" description="Basic and acidic residues" evidence="6">
    <location>
        <begin position="644"/>
        <end position="659"/>
    </location>
</feature>
<feature type="compositionally biased region" description="Low complexity" evidence="6">
    <location>
        <begin position="100"/>
        <end position="113"/>
    </location>
</feature>
<dbReference type="EMBL" id="JAULBC010000004">
    <property type="protein sequence ID" value="MEX6688705.1"/>
    <property type="molecule type" value="Genomic_DNA"/>
</dbReference>
<name>A0ABV3ZGS2_9BACT</name>
<gene>
    <name evidence="11" type="ORF">QTN47_14455</name>
</gene>
<comment type="subcellular location">
    <subcellularLocation>
        <location evidence="1">Cell membrane</location>
        <topology evidence="1">Single-pass membrane protein</topology>
    </subcellularLocation>
</comment>
<feature type="domain" description="PspC-related transmembrane region" evidence="9">
    <location>
        <begin position="315"/>
        <end position="451"/>
    </location>
</feature>
<feature type="transmembrane region" description="Helical" evidence="7">
    <location>
        <begin position="252"/>
        <end position="272"/>
    </location>
</feature>
<evidence type="ECO:0000256" key="6">
    <source>
        <dbReference type="SAM" id="MobiDB-lite"/>
    </source>
</evidence>
<evidence type="ECO:0000256" key="2">
    <source>
        <dbReference type="ARBA" id="ARBA00022475"/>
    </source>
</evidence>
<dbReference type="Pfam" id="PF04024">
    <property type="entry name" value="PspC"/>
    <property type="match status" value="2"/>
</dbReference>
<dbReference type="Pfam" id="PF22744">
    <property type="entry name" value="Toast-rack_PspC-Cterm"/>
    <property type="match status" value="1"/>
</dbReference>
<feature type="region of interest" description="Disordered" evidence="6">
    <location>
        <begin position="671"/>
        <end position="711"/>
    </location>
</feature>
<evidence type="ECO:0000256" key="1">
    <source>
        <dbReference type="ARBA" id="ARBA00004162"/>
    </source>
</evidence>
<evidence type="ECO:0000256" key="3">
    <source>
        <dbReference type="ARBA" id="ARBA00022692"/>
    </source>
</evidence>
<dbReference type="InterPro" id="IPR054321">
    <property type="entry name" value="PspC-rel_TM"/>
</dbReference>
<dbReference type="PANTHER" id="PTHR33885">
    <property type="entry name" value="PHAGE SHOCK PROTEIN C"/>
    <property type="match status" value="1"/>
</dbReference>
<evidence type="ECO:0000259" key="8">
    <source>
        <dbReference type="Pfam" id="PF04024"/>
    </source>
</evidence>
<dbReference type="InterPro" id="IPR054319">
    <property type="entry name" value="PspC-rel_ToastRack"/>
</dbReference>
<feature type="domain" description="Phage shock protein PspC N-terminal" evidence="8">
    <location>
        <begin position="127"/>
        <end position="183"/>
    </location>
</feature>
<evidence type="ECO:0000259" key="9">
    <source>
        <dbReference type="Pfam" id="PF22571"/>
    </source>
</evidence>
<keyword evidence="4 7" id="KW-1133">Transmembrane helix</keyword>
<feature type="compositionally biased region" description="Polar residues" evidence="6">
    <location>
        <begin position="114"/>
        <end position="124"/>
    </location>
</feature>
<evidence type="ECO:0000256" key="5">
    <source>
        <dbReference type="ARBA" id="ARBA00023136"/>
    </source>
</evidence>
<feature type="compositionally biased region" description="Basic and acidic residues" evidence="6">
    <location>
        <begin position="671"/>
        <end position="695"/>
    </location>
</feature>
<feature type="transmembrane region" description="Helical" evidence="7">
    <location>
        <begin position="157"/>
        <end position="181"/>
    </location>
</feature>
<feature type="domain" description="PspC-related ToastRack" evidence="10">
    <location>
        <begin position="503"/>
        <end position="609"/>
    </location>
</feature>
<dbReference type="InterPro" id="IPR007168">
    <property type="entry name" value="Phageshock_PspC_N"/>
</dbReference>
<feature type="region of interest" description="Disordered" evidence="6">
    <location>
        <begin position="81"/>
        <end position="124"/>
    </location>
</feature>
<dbReference type="Proteomes" id="UP001560573">
    <property type="component" value="Unassembled WGS sequence"/>
</dbReference>
<feature type="region of interest" description="Disordered" evidence="6">
    <location>
        <begin position="638"/>
        <end position="659"/>
    </location>
</feature>
<feature type="transmembrane region" description="Helical" evidence="7">
    <location>
        <begin position="390"/>
        <end position="412"/>
    </location>
</feature>
<feature type="transmembrane region" description="Helical" evidence="7">
    <location>
        <begin position="424"/>
        <end position="448"/>
    </location>
</feature>
<comment type="caution">
    <text evidence="11">The sequence shown here is derived from an EMBL/GenBank/DDBJ whole genome shotgun (WGS) entry which is preliminary data.</text>
</comment>
<dbReference type="InterPro" id="IPR052027">
    <property type="entry name" value="PspC"/>
</dbReference>
<evidence type="ECO:0000313" key="12">
    <source>
        <dbReference type="Proteomes" id="UP001560573"/>
    </source>
</evidence>
<dbReference type="Pfam" id="PF22571">
    <property type="entry name" value="LiaI-LiaF-TM_PspC"/>
    <property type="match status" value="1"/>
</dbReference>
<feature type="compositionally biased region" description="Low complexity" evidence="6">
    <location>
        <begin position="696"/>
        <end position="710"/>
    </location>
</feature>
<sequence>MKKVININFQGRVIPIEEAAYDILKQYVESLRNFFANEEGRDEIINDIEGRIAELFSESLKKGSTCITEDDVNAIIASMGRPEDFDDDETKVKSQLGSEANSHSANSGSYSGSKQQSETYTSTGRGRLYRDEDDKILGGVCAGLANYLRIDPAIVRILFAVITIGGFGAGFLIYILMWIILPKRTLQREEIRKRLFRNPEDKVIAGVASGIAAYFDIAVWIPRLIFAFPLLLGIITSIFRNIFWHFDPFPGVIFGSFGSTLFIIYVILWALIPEANTASEKLEMRGEKVDLNTIKNTIQEDLSGFKTRAEKWGTEFKDKAQQMGSEIGATAKKNGSRIGHVIGIIFKAFFLFIAGVIAFALLVALIGMIIGGVSVMPLKTFFLDGFNQTSLAWATVLLFLGVPILGFFTWLVRRILRVRSKNPYLGYIFSGLWVIGLICAICLAASIARSYRTKSGVEEKVSLVQPTSNKLFVTTPRISYNFEGSDWYGIHWDDDGLFYGINEDSLIMRTVRVSVVKSNDKDYHLQMVKFSHGINPAIARNNAQKIDFRINQADSILTLPNGFAITKNNKFHNQQVLVIIEVPVGKKIELDESINGYKWFNVNFNYNRRRGWNVEWEDNWNEGYSWRENTEYVMTAEGLKSTKPSKDELDEKQRDSEIHKDELDEIQRQRKELDEKQKELENKLKDDSTRYHYQPEKPAAPQEQPAAPKAKAVKTASIFWGNPSQYLIARFAI</sequence>
<feature type="domain" description="Phage shock protein PspC N-terminal" evidence="8">
    <location>
        <begin position="193"/>
        <end position="275"/>
    </location>
</feature>
<evidence type="ECO:0000256" key="4">
    <source>
        <dbReference type="ARBA" id="ARBA00022989"/>
    </source>
</evidence>
<keyword evidence="2" id="KW-1003">Cell membrane</keyword>